<accession>J8PYM0</accession>
<proteinExistence type="predicted"/>
<keyword evidence="2" id="KW-0677">Repeat</keyword>
<evidence type="ECO:0000256" key="1">
    <source>
        <dbReference type="ARBA" id="ARBA00022614"/>
    </source>
</evidence>
<dbReference type="Proteomes" id="UP000006968">
    <property type="component" value="Chromosome XV"/>
</dbReference>
<keyword evidence="5" id="KW-1185">Reference proteome</keyword>
<dbReference type="PROSITE" id="PS51450">
    <property type="entry name" value="LRR"/>
    <property type="match status" value="2"/>
</dbReference>
<dbReference type="AlphaFoldDB" id="J8PYM0"/>
<keyword evidence="1" id="KW-0433">Leucine-rich repeat</keyword>
<reference evidence="4 5" key="1">
    <citation type="journal article" date="2013" name="BMC Genomics">
        <title>High quality de novo sequencing and assembly of the Saccharomyces arboricolus genome.</title>
        <authorList>
            <person name="Liti G."/>
            <person name="Nguyen Ba A.N."/>
            <person name="Blythe M."/>
            <person name="Mueller C.A."/>
            <person name="Bergstroem A."/>
            <person name="Cubillos F.A."/>
            <person name="Dafhnis-Calas F."/>
            <person name="Khoshraftar S."/>
            <person name="Malla S."/>
            <person name="Mehta N."/>
            <person name="Siow C.C."/>
            <person name="Warringer J."/>
            <person name="Moses A.M."/>
            <person name="Louis E.J."/>
            <person name="Nieduszynski C.A."/>
        </authorList>
    </citation>
    <scope>NUCLEOTIDE SEQUENCE [LARGE SCALE GENOMIC DNA]</scope>
    <source>
        <strain evidence="5">H-6 / AS 2.3317 / CBS 10644</strain>
    </source>
</reference>
<sequence length="801" mass="88564">MVASSSKRTLDPKEDHLPTDKTYTSSNSAIISELNVQEKSSSNGTTLKLIALNIKAITDEELSYIQSVERLSLRKNHLTSLPASFKRLSKLQYLDLHSNNFKEIPYVLTQCPQLEILDLSSNEIEAFPDEVSPFWQDNIRVLSLKDNNLSSIYDLKSITKLNKLSVLDLEDNNLPIEELEQVQNYTPFHAGITKEEYWAIAISRYLKDHPMQPVPEPKISRAAKRMGFINTNLPSGAMNDSSIISSMPIVNSSMNASITTGPFNSTSIISFGGSTVNIEPDSSATVNGTELYNHSKYNDYFKRLSILPEETSSDGHQKISHAELVLSCRKLLFSFTECQQAIRKIASFCKEKAVAVNVVSLLYSVRSHTDNLVEVLQQTENEDKSHDQALIKLCLTIITNFKQIITLLRKNFEIFFKEDDLCFIRMFYVTLMCAYTEMYNAWSFIKEDDQGISTTSKPPKKHSFSRHDTSSSITSGGGSSINTSNALCSGNVKLIPKTRSTRAPSTSALLSNSNILTGDTPIPNSSVIPLLSPNPNNGHMHGPILGHQNAVNSGSSQMNINEGKPPIPNDHLPRQQVLQHNKSASDSKKELTAHESKPHPVMNSSIINASNNTNTVISNSNTTPPPVNGNATSISSSTSVVETNIDIQLYQTLSTVVKMVSVVYNQLTSEISKIAIASTMGKQISTDSLAPKIRDLTETCRQAMDLSKQLNERLNILIPNDSNSEKYLTSLEKLKTWEIMNAFLKVIISILANTKIVMSDVPNLNELRPNLANLAKITKDVTVILDLSSYKAVSVSATSPE</sequence>
<feature type="region of interest" description="Disordered" evidence="3">
    <location>
        <begin position="1"/>
        <end position="22"/>
    </location>
</feature>
<evidence type="ECO:0000256" key="2">
    <source>
        <dbReference type="ARBA" id="ARBA00022737"/>
    </source>
</evidence>
<dbReference type="Gene3D" id="3.80.10.10">
    <property type="entry name" value="Ribonuclease Inhibitor"/>
    <property type="match status" value="1"/>
</dbReference>
<evidence type="ECO:0000313" key="5">
    <source>
        <dbReference type="Proteomes" id="UP000006968"/>
    </source>
</evidence>
<dbReference type="OrthoDB" id="1394818at2759"/>
<feature type="region of interest" description="Disordered" evidence="3">
    <location>
        <begin position="453"/>
        <end position="479"/>
    </location>
</feature>
<feature type="compositionally biased region" description="Basic and acidic residues" evidence="3">
    <location>
        <begin position="8"/>
        <end position="19"/>
    </location>
</feature>
<dbReference type="Pfam" id="PF10428">
    <property type="entry name" value="SOG2"/>
    <property type="match status" value="1"/>
</dbReference>
<evidence type="ECO:0000256" key="3">
    <source>
        <dbReference type="SAM" id="MobiDB-lite"/>
    </source>
</evidence>
<dbReference type="SUPFAM" id="SSF52058">
    <property type="entry name" value="L domain-like"/>
    <property type="match status" value="1"/>
</dbReference>
<organism evidence="4 5">
    <name type="scientific">Saccharomyces arboricola (strain H-6 / AS 2.3317 / CBS 10644)</name>
    <name type="common">Yeast</name>
    <dbReference type="NCBI Taxonomy" id="1160507"/>
    <lineage>
        <taxon>Eukaryota</taxon>
        <taxon>Fungi</taxon>
        <taxon>Dikarya</taxon>
        <taxon>Ascomycota</taxon>
        <taxon>Saccharomycotina</taxon>
        <taxon>Saccharomycetes</taxon>
        <taxon>Saccharomycetales</taxon>
        <taxon>Saccharomycetaceae</taxon>
        <taxon>Saccharomyces</taxon>
    </lineage>
</organism>
<dbReference type="InterPro" id="IPR003591">
    <property type="entry name" value="Leu-rich_rpt_typical-subtyp"/>
</dbReference>
<feature type="compositionally biased region" description="Low complexity" evidence="3">
    <location>
        <begin position="470"/>
        <end position="479"/>
    </location>
</feature>
<feature type="compositionally biased region" description="Basic and acidic residues" evidence="3">
    <location>
        <begin position="583"/>
        <end position="598"/>
    </location>
</feature>
<dbReference type="InterPro" id="IPR019487">
    <property type="entry name" value="RAM_signalling_pathway_SOG2"/>
</dbReference>
<dbReference type="InterPro" id="IPR032675">
    <property type="entry name" value="LRR_dom_sf"/>
</dbReference>
<dbReference type="PANTHER" id="PTHR24366:SF96">
    <property type="entry name" value="LEUCINE RICH REPEAT CONTAINING 53"/>
    <property type="match status" value="1"/>
</dbReference>
<dbReference type="InterPro" id="IPR001611">
    <property type="entry name" value="Leu-rich_rpt"/>
</dbReference>
<evidence type="ECO:0000313" key="4">
    <source>
        <dbReference type="EMBL" id="EJS41536.1"/>
    </source>
</evidence>
<gene>
    <name evidence="4" type="ORF">SU7_3414</name>
</gene>
<dbReference type="HOGENOM" id="CLU_335290_0_0_1"/>
<dbReference type="EMBL" id="ALIE01000187">
    <property type="protein sequence ID" value="EJS41536.1"/>
    <property type="molecule type" value="Genomic_DNA"/>
</dbReference>
<protein>
    <submittedName>
        <fullName evidence="4">Sog2p</fullName>
    </submittedName>
</protein>
<dbReference type="SMART" id="SM00369">
    <property type="entry name" value="LRR_TYP"/>
    <property type="match status" value="3"/>
</dbReference>
<name>J8PYM0_SACAR</name>
<feature type="region of interest" description="Disordered" evidence="3">
    <location>
        <begin position="554"/>
        <end position="573"/>
    </location>
</feature>
<dbReference type="Pfam" id="PF13855">
    <property type="entry name" value="LRR_8"/>
    <property type="match status" value="1"/>
</dbReference>
<comment type="caution">
    <text evidence="4">The sequence shown here is derived from an EMBL/GenBank/DDBJ whole genome shotgun (WGS) entry which is preliminary data.</text>
</comment>
<dbReference type="PANTHER" id="PTHR24366">
    <property type="entry name" value="IG(IMMUNOGLOBULIN) AND LRR(LEUCINE RICH REPEAT) DOMAINS"/>
    <property type="match status" value="1"/>
</dbReference>
<feature type="region of interest" description="Disordered" evidence="3">
    <location>
        <begin position="578"/>
        <end position="606"/>
    </location>
</feature>